<dbReference type="EMBL" id="GGEC01003120">
    <property type="protein sequence ID" value="MBW83603.1"/>
    <property type="molecule type" value="Transcribed_RNA"/>
</dbReference>
<protein>
    <submittedName>
        <fullName evidence="1">Uncharacterized protein</fullName>
    </submittedName>
</protein>
<organism evidence="1">
    <name type="scientific">Rhizophora mucronata</name>
    <name type="common">Asiatic mangrove</name>
    <dbReference type="NCBI Taxonomy" id="61149"/>
    <lineage>
        <taxon>Eukaryota</taxon>
        <taxon>Viridiplantae</taxon>
        <taxon>Streptophyta</taxon>
        <taxon>Embryophyta</taxon>
        <taxon>Tracheophyta</taxon>
        <taxon>Spermatophyta</taxon>
        <taxon>Magnoliopsida</taxon>
        <taxon>eudicotyledons</taxon>
        <taxon>Gunneridae</taxon>
        <taxon>Pentapetalae</taxon>
        <taxon>rosids</taxon>
        <taxon>fabids</taxon>
        <taxon>Malpighiales</taxon>
        <taxon>Rhizophoraceae</taxon>
        <taxon>Rhizophora</taxon>
    </lineage>
</organism>
<name>A0A2P2IQX1_RHIMU</name>
<reference evidence="1" key="1">
    <citation type="submission" date="2018-02" db="EMBL/GenBank/DDBJ databases">
        <title>Rhizophora mucronata_Transcriptome.</title>
        <authorList>
            <person name="Meera S.P."/>
            <person name="Sreeshan A."/>
            <person name="Augustine A."/>
        </authorList>
    </citation>
    <scope>NUCLEOTIDE SEQUENCE</scope>
    <source>
        <tissue evidence="1">Leaf</tissue>
    </source>
</reference>
<proteinExistence type="predicted"/>
<dbReference type="AlphaFoldDB" id="A0A2P2IQX1"/>
<accession>A0A2P2IQX1</accession>
<sequence>MGEARMVMVISQSVEPYHQIQDLSSISSLFSPLKLTMSGLNFSTSNKIFISS</sequence>
<evidence type="ECO:0000313" key="1">
    <source>
        <dbReference type="EMBL" id="MBW83603.1"/>
    </source>
</evidence>